<keyword evidence="8 11" id="KW-0505">Motor protein</keyword>
<dbReference type="Proteomes" id="UP001603857">
    <property type="component" value="Unassembled WGS sequence"/>
</dbReference>
<evidence type="ECO:0000256" key="8">
    <source>
        <dbReference type="ARBA" id="ARBA00023175"/>
    </source>
</evidence>
<keyword evidence="3" id="KW-0963">Cytoplasm</keyword>
<comment type="subcellular location">
    <subcellularLocation>
        <location evidence="1">Cytoplasm</location>
    </subcellularLocation>
</comment>
<evidence type="ECO:0000256" key="6">
    <source>
        <dbReference type="ARBA" id="ARBA00022840"/>
    </source>
</evidence>
<keyword evidence="6 11" id="KW-0067">ATP-binding</keyword>
<feature type="compositionally biased region" description="Polar residues" evidence="13">
    <location>
        <begin position="622"/>
        <end position="631"/>
    </location>
</feature>
<dbReference type="PROSITE" id="PS50067">
    <property type="entry name" value="KINESIN_MOTOR_2"/>
    <property type="match status" value="1"/>
</dbReference>
<dbReference type="SMART" id="SM00129">
    <property type="entry name" value="KISc"/>
    <property type="match status" value="1"/>
</dbReference>
<dbReference type="FunFam" id="3.40.850.10:FF:000032">
    <property type="entry name" value="kinesin-like protein KIN-4A isoform X1"/>
    <property type="match status" value="1"/>
</dbReference>
<dbReference type="EMBL" id="JBGMDY010000001">
    <property type="protein sequence ID" value="KAL2346430.1"/>
    <property type="molecule type" value="Genomic_DNA"/>
</dbReference>
<evidence type="ECO:0000256" key="11">
    <source>
        <dbReference type="PROSITE-ProRule" id="PRU00283"/>
    </source>
</evidence>
<evidence type="ECO:0000259" key="14">
    <source>
        <dbReference type="PROSITE" id="PS50067"/>
    </source>
</evidence>
<evidence type="ECO:0000256" key="3">
    <source>
        <dbReference type="ARBA" id="ARBA00022490"/>
    </source>
</evidence>
<organism evidence="15 16">
    <name type="scientific">Flemingia macrophylla</name>
    <dbReference type="NCBI Taxonomy" id="520843"/>
    <lineage>
        <taxon>Eukaryota</taxon>
        <taxon>Viridiplantae</taxon>
        <taxon>Streptophyta</taxon>
        <taxon>Embryophyta</taxon>
        <taxon>Tracheophyta</taxon>
        <taxon>Spermatophyta</taxon>
        <taxon>Magnoliopsida</taxon>
        <taxon>eudicotyledons</taxon>
        <taxon>Gunneridae</taxon>
        <taxon>Pentapetalae</taxon>
        <taxon>rosids</taxon>
        <taxon>fabids</taxon>
        <taxon>Fabales</taxon>
        <taxon>Fabaceae</taxon>
        <taxon>Papilionoideae</taxon>
        <taxon>50 kb inversion clade</taxon>
        <taxon>NPAAA clade</taxon>
        <taxon>indigoferoid/millettioid clade</taxon>
        <taxon>Phaseoleae</taxon>
        <taxon>Flemingia</taxon>
    </lineage>
</organism>
<gene>
    <name evidence="15" type="ORF">Fmac_000430</name>
</gene>
<evidence type="ECO:0000256" key="12">
    <source>
        <dbReference type="RuleBase" id="RU000394"/>
    </source>
</evidence>
<evidence type="ECO:0000313" key="16">
    <source>
        <dbReference type="Proteomes" id="UP001603857"/>
    </source>
</evidence>
<proteinExistence type="inferred from homology"/>
<dbReference type="InterPro" id="IPR027640">
    <property type="entry name" value="Kinesin-like_fam"/>
</dbReference>
<evidence type="ECO:0000256" key="1">
    <source>
        <dbReference type="ARBA" id="ARBA00004496"/>
    </source>
</evidence>
<comment type="caution">
    <text evidence="15">The sequence shown here is derived from an EMBL/GenBank/DDBJ whole genome shotgun (WGS) entry which is preliminary data.</text>
</comment>
<dbReference type="InterPro" id="IPR019821">
    <property type="entry name" value="Kinesin_motor_CS"/>
</dbReference>
<dbReference type="GO" id="GO:0003774">
    <property type="term" value="F:cytoskeletal motor activity"/>
    <property type="evidence" value="ECO:0007669"/>
    <property type="project" value="UniProtKB-UniRule"/>
</dbReference>
<dbReference type="SUPFAM" id="SSF52540">
    <property type="entry name" value="P-loop containing nucleoside triphosphate hydrolases"/>
    <property type="match status" value="1"/>
</dbReference>
<keyword evidence="5 11" id="KW-0547">Nucleotide-binding</keyword>
<dbReference type="PRINTS" id="PR00380">
    <property type="entry name" value="KINESINHEAVY"/>
</dbReference>
<dbReference type="AlphaFoldDB" id="A0ABD1NH17"/>
<evidence type="ECO:0000256" key="4">
    <source>
        <dbReference type="ARBA" id="ARBA00022701"/>
    </source>
</evidence>
<dbReference type="InterPro" id="IPR001752">
    <property type="entry name" value="Kinesin_motor_dom"/>
</dbReference>
<dbReference type="InterPro" id="IPR027417">
    <property type="entry name" value="P-loop_NTPase"/>
</dbReference>
<protein>
    <recommendedName>
        <fullName evidence="12">Kinesin-like protein</fullName>
    </recommendedName>
</protein>
<comment type="subunit">
    <text evidence="2">Homodimer.</text>
</comment>
<evidence type="ECO:0000256" key="9">
    <source>
        <dbReference type="ARBA" id="ARBA00023316"/>
    </source>
</evidence>
<accession>A0ABD1NH17</accession>
<name>A0ABD1NH17_9FABA</name>
<dbReference type="PANTHER" id="PTHR47969">
    <property type="entry name" value="CHROMOSOME-ASSOCIATED KINESIN KIF4A-RELATED"/>
    <property type="match status" value="1"/>
</dbReference>
<evidence type="ECO:0000256" key="7">
    <source>
        <dbReference type="ARBA" id="ARBA00023054"/>
    </source>
</evidence>
<evidence type="ECO:0000313" key="15">
    <source>
        <dbReference type="EMBL" id="KAL2346430.1"/>
    </source>
</evidence>
<dbReference type="CDD" id="cd01372">
    <property type="entry name" value="KISc_KIF4"/>
    <property type="match status" value="1"/>
</dbReference>
<comment type="similarity">
    <text evidence="10">Belongs to the TRAFAC class myosin-kinesin ATPase superfamily. Kinesin family. KIN-4 subfamily.</text>
</comment>
<evidence type="ECO:0000256" key="13">
    <source>
        <dbReference type="SAM" id="MobiDB-lite"/>
    </source>
</evidence>
<dbReference type="PANTHER" id="PTHR47969:SF15">
    <property type="entry name" value="CHROMOSOME-ASSOCIATED KINESIN KIF4A-RELATED"/>
    <property type="match status" value="1"/>
</dbReference>
<keyword evidence="4 12" id="KW-0493">Microtubule</keyword>
<feature type="binding site" evidence="11">
    <location>
        <begin position="87"/>
        <end position="94"/>
    </location>
    <ligand>
        <name>ATP</name>
        <dbReference type="ChEBI" id="CHEBI:30616"/>
    </ligand>
</feature>
<dbReference type="Gene3D" id="3.40.850.10">
    <property type="entry name" value="Kinesin motor domain"/>
    <property type="match status" value="1"/>
</dbReference>
<dbReference type="GO" id="GO:0071555">
    <property type="term" value="P:cell wall organization"/>
    <property type="evidence" value="ECO:0007669"/>
    <property type="project" value="UniProtKB-KW"/>
</dbReference>
<keyword evidence="7" id="KW-0175">Coiled coil</keyword>
<keyword evidence="16" id="KW-1185">Reference proteome</keyword>
<dbReference type="PROSITE" id="PS00411">
    <property type="entry name" value="KINESIN_MOTOR_1"/>
    <property type="match status" value="1"/>
</dbReference>
<dbReference type="GO" id="GO:0005524">
    <property type="term" value="F:ATP binding"/>
    <property type="evidence" value="ECO:0007669"/>
    <property type="project" value="UniProtKB-UniRule"/>
</dbReference>
<sequence>MEAGEDCCVKVAVHVRPLIADEKLQGCKDCVTVVPGKPQVQIGAHSFTFDHVYGSTGSPSSAMFEECVAPLIDGLFQGYNATVLAYGQTGSGKTYTMGTGFRDGCQQIGIIPQVMNALFSKIGTLKHQIDFQLHVSFIEILKEEVRDLLDPSSMGKPETTNGHAGKMASPGKPPIQIRETSNGVITLAGSTEVSVATLKEMAACLEQGSLSRATGSTNMNNQSSRSHAIFTITLEQMRKLNMPSDNCLNDTMNEEYLCAKLHLVDLAGSERAKRTGSDGLRFKEGVHINKGLLALGNVISALGDEKKRKEGVHVPYRDSKLTRLLQDSLGGNSRTVMIACISPADINAEETLNTLKYANRARNIQNKPVDGSTYIVKTDAVKRSLPMTESEYPMSETVLQRKTEEAAMATKRLKELLEARKTSSRDTSGSNEKSLQRWLDHELEVMVKEHEVRFEYEKQSEVRAALAEELAMLKQVNEFAAKGVSPPRKNGFARASSMSPNARMSRIASLENMLSISSNSLVAMASQLSEAEERERAFSNRGRWNQLRSMGEAKNLLQYMFNSVADARCQLWEKDMEVREMKDQIKELVGLLRQSEMKRKEVEKELKVREQAVGPTLATPPSGDSPNLSKQNAEDMKGAISPASMPVPKQLKYTPGIANGWVRESAAFLDQGRSMVPIGQLSMKKLAILGQSSGKLWRWKRSHHQWLLQFKWKWQKPWRLSELIRHSDETMIRSKPRSQALPRIRQ</sequence>
<evidence type="ECO:0000256" key="5">
    <source>
        <dbReference type="ARBA" id="ARBA00022741"/>
    </source>
</evidence>
<dbReference type="Pfam" id="PF00225">
    <property type="entry name" value="Kinesin"/>
    <property type="match status" value="1"/>
</dbReference>
<dbReference type="GO" id="GO:0055028">
    <property type="term" value="C:cortical microtubule"/>
    <property type="evidence" value="ECO:0007669"/>
    <property type="project" value="UniProtKB-ARBA"/>
</dbReference>
<evidence type="ECO:0000256" key="2">
    <source>
        <dbReference type="ARBA" id="ARBA00011738"/>
    </source>
</evidence>
<evidence type="ECO:0000256" key="10">
    <source>
        <dbReference type="ARBA" id="ARBA00061175"/>
    </source>
</evidence>
<feature type="region of interest" description="Disordered" evidence="13">
    <location>
        <begin position="608"/>
        <end position="634"/>
    </location>
</feature>
<feature type="region of interest" description="Disordered" evidence="13">
    <location>
        <begin position="151"/>
        <end position="174"/>
    </location>
</feature>
<dbReference type="InterPro" id="IPR036961">
    <property type="entry name" value="Kinesin_motor_dom_sf"/>
</dbReference>
<feature type="domain" description="Kinesin motor" evidence="14">
    <location>
        <begin position="8"/>
        <end position="364"/>
    </location>
</feature>
<reference evidence="15 16" key="1">
    <citation type="submission" date="2024-08" db="EMBL/GenBank/DDBJ databases">
        <title>Insights into the chromosomal genome structure of Flemingia macrophylla.</title>
        <authorList>
            <person name="Ding Y."/>
            <person name="Zhao Y."/>
            <person name="Bi W."/>
            <person name="Wu M."/>
            <person name="Zhao G."/>
            <person name="Gong Y."/>
            <person name="Li W."/>
            <person name="Zhang P."/>
        </authorList>
    </citation>
    <scope>NUCLEOTIDE SEQUENCE [LARGE SCALE GENOMIC DNA]</scope>
    <source>
        <strain evidence="15">DYQJB</strain>
        <tissue evidence="15">Leaf</tissue>
    </source>
</reference>
<keyword evidence="9" id="KW-0961">Cell wall biogenesis/degradation</keyword>